<organism evidence="1 2">
    <name type="scientific">Boletus reticuloceps</name>
    <dbReference type="NCBI Taxonomy" id="495285"/>
    <lineage>
        <taxon>Eukaryota</taxon>
        <taxon>Fungi</taxon>
        <taxon>Dikarya</taxon>
        <taxon>Basidiomycota</taxon>
        <taxon>Agaricomycotina</taxon>
        <taxon>Agaricomycetes</taxon>
        <taxon>Agaricomycetidae</taxon>
        <taxon>Boletales</taxon>
        <taxon>Boletineae</taxon>
        <taxon>Boletaceae</taxon>
        <taxon>Boletoideae</taxon>
        <taxon>Boletus</taxon>
    </lineage>
</organism>
<proteinExistence type="predicted"/>
<dbReference type="AlphaFoldDB" id="A0A8I3A5W3"/>
<evidence type="ECO:0000313" key="1">
    <source>
        <dbReference type="EMBL" id="KAG6372848.1"/>
    </source>
</evidence>
<keyword evidence="2" id="KW-1185">Reference proteome</keyword>
<gene>
    <name evidence="1" type="ORF">JVT61DRAFT_7278</name>
</gene>
<dbReference type="EMBL" id="JAGFBS010000025">
    <property type="protein sequence ID" value="KAG6372848.1"/>
    <property type="molecule type" value="Genomic_DNA"/>
</dbReference>
<name>A0A8I3A5W3_9AGAM</name>
<dbReference type="OrthoDB" id="3060725at2759"/>
<sequence>MLIRPEKWYSALKQGTLVMVHATLHKFNWETRRFKVYQLNAHTIKILDGSTLEVETRKPTELPSTSPKMATCSDAAKAMSSIQLGKRPLDETI</sequence>
<reference evidence="1" key="1">
    <citation type="submission" date="2021-03" db="EMBL/GenBank/DDBJ databases">
        <title>Evolutionary innovations through gain and loss of genes in the ectomycorrhizal Boletales.</title>
        <authorList>
            <person name="Wu G."/>
            <person name="Miyauchi S."/>
            <person name="Morin E."/>
            <person name="Yang Z.-L."/>
            <person name="Xu J."/>
            <person name="Martin F.M."/>
        </authorList>
    </citation>
    <scope>NUCLEOTIDE SEQUENCE</scope>
    <source>
        <strain evidence="1">BR01</strain>
    </source>
</reference>
<dbReference type="Proteomes" id="UP000683000">
    <property type="component" value="Unassembled WGS sequence"/>
</dbReference>
<comment type="caution">
    <text evidence="1">The sequence shown here is derived from an EMBL/GenBank/DDBJ whole genome shotgun (WGS) entry which is preliminary data.</text>
</comment>
<protein>
    <submittedName>
        <fullName evidence="1">Uncharacterized protein</fullName>
    </submittedName>
</protein>
<evidence type="ECO:0000313" key="2">
    <source>
        <dbReference type="Proteomes" id="UP000683000"/>
    </source>
</evidence>
<accession>A0A8I3A5W3</accession>